<evidence type="ECO:0000313" key="4">
    <source>
        <dbReference type="EMBL" id="ACB54112.1"/>
    </source>
</evidence>
<dbReference type="KEGG" id="cyt:cce_3105"/>
<dbReference type="KEGG" id="cyt:cce_2829"/>
<accession>B1WUY0</accession>
<dbReference type="EMBL" id="CP000806">
    <property type="protein sequence ID" value="ACB52453.1"/>
    <property type="molecule type" value="Genomic_DNA"/>
</dbReference>
<sequence>MKGHRRLPFLWLVNILFTAYQSVWLLRTNDGSDRGSLSLLMAKLLTQGRLWTQTYWIFHPALPDLMTILLR</sequence>
<organism evidence="2 5">
    <name type="scientific">Crocosphaera subtropica (strain ATCC 51142 / BH68)</name>
    <name type="common">Cyanothece sp. (strain ATCC 51142)</name>
    <dbReference type="NCBI Taxonomy" id="43989"/>
    <lineage>
        <taxon>Bacteria</taxon>
        <taxon>Bacillati</taxon>
        <taxon>Cyanobacteriota</taxon>
        <taxon>Cyanophyceae</taxon>
        <taxon>Oscillatoriophycideae</taxon>
        <taxon>Chroococcales</taxon>
        <taxon>Aphanothecaceae</taxon>
        <taxon>Crocosphaera</taxon>
        <taxon>Crocosphaera subtropica</taxon>
    </lineage>
</organism>
<proteinExistence type="predicted"/>
<keyword evidence="5" id="KW-1185">Reference proteome</keyword>
<evidence type="ECO:0000256" key="1">
    <source>
        <dbReference type="SAM" id="Phobius"/>
    </source>
</evidence>
<protein>
    <submittedName>
        <fullName evidence="2">Uncharacterized protein</fullName>
    </submittedName>
</protein>
<evidence type="ECO:0000313" key="3">
    <source>
        <dbReference type="EMBL" id="ACB52453.1"/>
    </source>
</evidence>
<dbReference type="KEGG" id="cyt:cce_4764"/>
<dbReference type="AlphaFoldDB" id="B1WUY0"/>
<dbReference type="Proteomes" id="UP000001203">
    <property type="component" value="Chromosome circular"/>
</dbReference>
<keyword evidence="1" id="KW-1133">Transmembrane helix</keyword>
<keyword evidence="1" id="KW-0812">Transmembrane</keyword>
<evidence type="ECO:0000313" key="5">
    <source>
        <dbReference type="Proteomes" id="UP000001203"/>
    </source>
</evidence>
<evidence type="ECO:0000313" key="2">
    <source>
        <dbReference type="EMBL" id="ACB52177.1"/>
    </source>
</evidence>
<keyword evidence="1" id="KW-0472">Membrane</keyword>
<dbReference type="EMBL" id="CP000806">
    <property type="protein sequence ID" value="ACB54112.1"/>
    <property type="molecule type" value="Genomic_DNA"/>
</dbReference>
<dbReference type="EMBL" id="CP000806">
    <property type="protein sequence ID" value="ACB52177.1"/>
    <property type="molecule type" value="Genomic_DNA"/>
</dbReference>
<gene>
    <name evidence="2" type="ordered locus">cce_2829</name>
    <name evidence="3" type="ordered locus">cce_3105</name>
    <name evidence="4" type="ordered locus">cce_4764</name>
</gene>
<dbReference type="HOGENOM" id="CLU_2733277_0_0_3"/>
<feature type="transmembrane region" description="Helical" evidence="1">
    <location>
        <begin position="7"/>
        <end position="26"/>
    </location>
</feature>
<reference evidence="2 5" key="1">
    <citation type="journal article" date="2008" name="Proc. Natl. Acad. Sci. U.S.A.">
        <title>The genome of Cyanothece 51142, a unicellular diazotrophic cyanobacterium important in the marine nitrogen cycle.</title>
        <authorList>
            <person name="Welsh E.A."/>
            <person name="Liberton M."/>
            <person name="Stoeckel J."/>
            <person name="Loh T."/>
            <person name="Elvitigala T."/>
            <person name="Wang C."/>
            <person name="Wollam A."/>
            <person name="Fulton R.S."/>
            <person name="Clifton S.W."/>
            <person name="Jacobs J.M."/>
            <person name="Aurora R."/>
            <person name="Ghosh B.K."/>
            <person name="Sherman L.A."/>
            <person name="Smith R.D."/>
            <person name="Wilson R.K."/>
            <person name="Pakrasi H.B."/>
        </authorList>
    </citation>
    <scope>NUCLEOTIDE SEQUENCE [LARGE SCALE GENOMIC DNA]</scope>
    <source>
        <strain evidence="2">ATCC 51142</strain>
        <strain evidence="5">ATCC 51142 / BH68</strain>
    </source>
</reference>
<name>B1WUY0_CROS5</name>